<dbReference type="Proteomes" id="UP001418796">
    <property type="component" value="Unassembled WGS sequence"/>
</dbReference>
<evidence type="ECO:0000313" key="3">
    <source>
        <dbReference type="Proteomes" id="UP001418796"/>
    </source>
</evidence>
<evidence type="ECO:0000256" key="1">
    <source>
        <dbReference type="SAM" id="Phobius"/>
    </source>
</evidence>
<sequence>MAHDSAEVANTGQLHETPIDEKEALELYVGRKYEDYKKKWAIGRNGKPTLISLNLGGLFGTFCWSAGRAMYVYASFFFIFILFTDLLFLTTGYPLWEDTAYAIVPLVIYGVFGNYNYHHFATQKVKKMMAEHRTREDFIKAGGFKWRRFFAFMGLLIAYFGLSNMLFY</sequence>
<keyword evidence="3" id="KW-1185">Reference proteome</keyword>
<dbReference type="RefSeq" id="WP_343131849.1">
    <property type="nucleotide sequence ID" value="NZ_JBCITK010000001.1"/>
</dbReference>
<evidence type="ECO:0000313" key="2">
    <source>
        <dbReference type="EMBL" id="MEN0645269.1"/>
    </source>
</evidence>
<comment type="caution">
    <text evidence="2">The sequence shown here is derived from an EMBL/GenBank/DDBJ whole genome shotgun (WGS) entry which is preliminary data.</text>
</comment>
<keyword evidence="1" id="KW-1133">Transmembrane helix</keyword>
<feature type="transmembrane region" description="Helical" evidence="1">
    <location>
        <begin position="149"/>
        <end position="167"/>
    </location>
</feature>
<evidence type="ECO:0008006" key="4">
    <source>
        <dbReference type="Google" id="ProtNLM"/>
    </source>
</evidence>
<keyword evidence="1" id="KW-0812">Transmembrane</keyword>
<feature type="transmembrane region" description="Helical" evidence="1">
    <location>
        <begin position="71"/>
        <end position="93"/>
    </location>
</feature>
<keyword evidence="1" id="KW-0472">Membrane</keyword>
<name>A0ABU9VMX8_9BACI</name>
<feature type="transmembrane region" description="Helical" evidence="1">
    <location>
        <begin position="99"/>
        <end position="117"/>
    </location>
</feature>
<dbReference type="EMBL" id="JBCITK010000001">
    <property type="protein sequence ID" value="MEN0645269.1"/>
    <property type="molecule type" value="Genomic_DNA"/>
</dbReference>
<gene>
    <name evidence="2" type="ORF">MKY91_19070</name>
</gene>
<accession>A0ABU9VMX8</accession>
<protein>
    <recommendedName>
        <fullName evidence="4">DUF2628 domain-containing protein</fullName>
    </recommendedName>
</protein>
<proteinExistence type="predicted"/>
<reference evidence="2 3" key="1">
    <citation type="submission" date="2024-03" db="EMBL/GenBank/DDBJ databases">
        <title>Bacilli Hybrid Assemblies.</title>
        <authorList>
            <person name="Kovac J."/>
        </authorList>
    </citation>
    <scope>NUCLEOTIDE SEQUENCE [LARGE SCALE GENOMIC DNA]</scope>
    <source>
        <strain evidence="2 3">FSL R7-0666</strain>
    </source>
</reference>
<organism evidence="2 3">
    <name type="scientific">Alkalicoccobacillus gibsonii</name>
    <dbReference type="NCBI Taxonomy" id="79881"/>
    <lineage>
        <taxon>Bacteria</taxon>
        <taxon>Bacillati</taxon>
        <taxon>Bacillota</taxon>
        <taxon>Bacilli</taxon>
        <taxon>Bacillales</taxon>
        <taxon>Bacillaceae</taxon>
        <taxon>Alkalicoccobacillus</taxon>
    </lineage>
</organism>